<protein>
    <submittedName>
        <fullName evidence="1">Uncharacterized protein</fullName>
    </submittedName>
</protein>
<evidence type="ECO:0000313" key="2">
    <source>
        <dbReference type="Proteomes" id="UP001210528"/>
    </source>
</evidence>
<comment type="caution">
    <text evidence="1">The sequence shown here is derived from an EMBL/GenBank/DDBJ whole genome shotgun (WGS) entry which is preliminary data.</text>
</comment>
<reference evidence="1 2" key="1">
    <citation type="submission" date="2023-01" db="EMBL/GenBank/DDBJ databases">
        <title>Halorubrum ezzemoulense from Santa Pola, Spain.</title>
        <authorList>
            <person name="Feng Y."/>
            <person name="Louyakis A.S."/>
            <person name="Gogarten J.P."/>
        </authorList>
    </citation>
    <scope>NUCLEOTIDE SEQUENCE [LARGE SCALE GENOMIC DNA]</scope>
    <source>
        <strain evidence="1 2">AMM015</strain>
    </source>
</reference>
<name>A0ABT4Z6C8_HALEZ</name>
<evidence type="ECO:0000313" key="1">
    <source>
        <dbReference type="EMBL" id="MDB2293609.1"/>
    </source>
</evidence>
<dbReference type="Proteomes" id="UP001210528">
    <property type="component" value="Unassembled WGS sequence"/>
</dbReference>
<sequence>MLPDTVLASLVTGLLTGGAAVATSIVTYRSQRESDSEASKRLYRQHVVREEAEAYRDLYLAFDECVREYKEPGSLINTENPQTETQSLFDEVQLKVSVASLYLDQPEIDELETAKKTLNKQCIYVRDLARESNNDTPDIGVDRENKVNISELDGILDSVKSIVEPRLNVRSDRDSS</sequence>
<dbReference type="EMBL" id="JAQLUK010000023">
    <property type="protein sequence ID" value="MDB2293609.1"/>
    <property type="molecule type" value="Genomic_DNA"/>
</dbReference>
<proteinExistence type="predicted"/>
<gene>
    <name evidence="1" type="ORF">PM085_15225</name>
</gene>
<keyword evidence="2" id="KW-1185">Reference proteome</keyword>
<accession>A0ABT4Z6C8</accession>
<organism evidence="1 2">
    <name type="scientific">Halorubrum ezzemoulense</name>
    <name type="common">Halorubrum chaoviator</name>
    <dbReference type="NCBI Taxonomy" id="337243"/>
    <lineage>
        <taxon>Archaea</taxon>
        <taxon>Methanobacteriati</taxon>
        <taxon>Methanobacteriota</taxon>
        <taxon>Stenosarchaea group</taxon>
        <taxon>Halobacteria</taxon>
        <taxon>Halobacteriales</taxon>
        <taxon>Haloferacaceae</taxon>
        <taxon>Halorubrum</taxon>
    </lineage>
</organism>
<dbReference type="RefSeq" id="WP_271944018.1">
    <property type="nucleotide sequence ID" value="NZ_JAQLTZ010000016.1"/>
</dbReference>